<feature type="compositionally biased region" description="Basic and acidic residues" evidence="1">
    <location>
        <begin position="116"/>
        <end position="125"/>
    </location>
</feature>
<evidence type="ECO:0000313" key="2">
    <source>
        <dbReference type="EMBL" id="CEM50175.1"/>
    </source>
</evidence>
<organism evidence="2">
    <name type="scientific">Chromera velia CCMP2878</name>
    <dbReference type="NCBI Taxonomy" id="1169474"/>
    <lineage>
        <taxon>Eukaryota</taxon>
        <taxon>Sar</taxon>
        <taxon>Alveolata</taxon>
        <taxon>Colpodellida</taxon>
        <taxon>Chromeraceae</taxon>
        <taxon>Chromera</taxon>
    </lineage>
</organism>
<reference evidence="2" key="1">
    <citation type="submission" date="2014-11" db="EMBL/GenBank/DDBJ databases">
        <authorList>
            <person name="Otto D Thomas"/>
            <person name="Naeem Raeece"/>
        </authorList>
    </citation>
    <scope>NUCLEOTIDE SEQUENCE</scope>
</reference>
<feature type="region of interest" description="Disordered" evidence="1">
    <location>
        <begin position="110"/>
        <end position="168"/>
    </location>
</feature>
<name>A0A0G4I051_9ALVE</name>
<feature type="region of interest" description="Disordered" evidence="1">
    <location>
        <begin position="7"/>
        <end position="28"/>
    </location>
</feature>
<evidence type="ECO:0000256" key="1">
    <source>
        <dbReference type="SAM" id="MobiDB-lite"/>
    </source>
</evidence>
<dbReference type="AlphaFoldDB" id="A0A0G4I051"/>
<feature type="compositionally biased region" description="Low complexity" evidence="1">
    <location>
        <begin position="153"/>
        <end position="162"/>
    </location>
</feature>
<feature type="compositionally biased region" description="Basic residues" evidence="1">
    <location>
        <begin position="8"/>
        <end position="17"/>
    </location>
</feature>
<proteinExistence type="predicted"/>
<accession>A0A0G4I051</accession>
<dbReference type="EMBL" id="CDMZ01004581">
    <property type="protein sequence ID" value="CEM50175.1"/>
    <property type="molecule type" value="Genomic_DNA"/>
</dbReference>
<dbReference type="VEuPathDB" id="CryptoDB:Cvel_1597"/>
<sequence length="200" mass="22384">MSRVLQKVAKKHTSKSHNAREARRAGRAPLQLQEHKAGIEEAWVSHNDLCQKEARLSVRVSLACLFWHASLPWLPALYNEGDRSGGAWASNYSVAKDLVCKCEECEEEKAGEEKEEEQRKEKTDSLVEEEEGWEGEEEWDDADKATEEKATKKNAAAAAAAAADKKDKDADVQDLCRHPCNCMLTELIAEKCGHKSLHVL</sequence>
<feature type="compositionally biased region" description="Basic and acidic residues" evidence="1">
    <location>
        <begin position="142"/>
        <end position="151"/>
    </location>
</feature>
<feature type="compositionally biased region" description="Acidic residues" evidence="1">
    <location>
        <begin position="126"/>
        <end position="141"/>
    </location>
</feature>
<gene>
    <name evidence="2" type="ORF">Cvel_1597</name>
</gene>
<protein>
    <submittedName>
        <fullName evidence="2">Uncharacterized protein</fullName>
    </submittedName>
</protein>